<dbReference type="Pfam" id="PF05396">
    <property type="entry name" value="Phage_T7_Capsid"/>
    <property type="match status" value="1"/>
</dbReference>
<dbReference type="GeneID" id="54980918"/>
<keyword evidence="3" id="KW-1185">Reference proteome</keyword>
<reference evidence="3" key="1">
    <citation type="submission" date="2017-04" db="EMBL/GenBank/DDBJ databases">
        <title>Complete genome sequence of novel T7-like phage PHB02 against Capsular type A Pasteurella multocida.</title>
        <authorList>
            <person name="Chen B.Y."/>
            <person name="Wu B."/>
            <person name="Sun C.E."/>
            <person name="Song Y.J."/>
        </authorList>
    </citation>
    <scope>NUCLEOTIDE SEQUENCE [LARGE SCALE GENOMIC DNA]</scope>
</reference>
<dbReference type="RefSeq" id="YP_009790754.1">
    <property type="nucleotide sequence ID" value="NC_047831.1"/>
</dbReference>
<name>A0A1Y0T1B0_9CAUD</name>
<feature type="region of interest" description="Disordered" evidence="1">
    <location>
        <begin position="242"/>
        <end position="263"/>
    </location>
</feature>
<proteinExistence type="predicted"/>
<feature type="compositionally biased region" description="Acidic residues" evidence="1">
    <location>
        <begin position="68"/>
        <end position="88"/>
    </location>
</feature>
<dbReference type="Proteomes" id="UP000226151">
    <property type="component" value="Genome"/>
</dbReference>
<protein>
    <submittedName>
        <fullName evidence="2">Capsid assembly protein</fullName>
    </submittedName>
</protein>
<dbReference type="InterPro" id="IPR008768">
    <property type="entry name" value="Gp9-like"/>
</dbReference>
<dbReference type="GO" id="GO:0019069">
    <property type="term" value="P:viral capsid assembly"/>
    <property type="evidence" value="ECO:0007669"/>
    <property type="project" value="InterPro"/>
</dbReference>
<dbReference type="EMBL" id="MF034659">
    <property type="protein sequence ID" value="ARV77579.1"/>
    <property type="molecule type" value="Genomic_DNA"/>
</dbReference>
<accession>A0A1Y0T1B0</accession>
<organism evidence="2 3">
    <name type="scientific">Pasteurella phage vB_PmuP_PHB02</name>
    <dbReference type="NCBI Taxonomy" id="2005054"/>
    <lineage>
        <taxon>Viruses</taxon>
        <taxon>Duplodnaviria</taxon>
        <taxon>Heunggongvirae</taxon>
        <taxon>Uroviricota</taxon>
        <taxon>Caudoviricetes</taxon>
        <taxon>Autographivirales</taxon>
        <taxon>Autotranscriptaviridae</taxon>
        <taxon>Studiervirinae</taxon>
        <taxon>Wuhanvirus</taxon>
        <taxon>Wuhanvirus PHB02</taxon>
    </lineage>
</organism>
<evidence type="ECO:0000313" key="3">
    <source>
        <dbReference type="Proteomes" id="UP000226151"/>
    </source>
</evidence>
<dbReference type="KEGG" id="vg:54980918"/>
<feature type="region of interest" description="Disordered" evidence="1">
    <location>
        <begin position="45"/>
        <end position="93"/>
    </location>
</feature>
<sequence>MNNAEVYTSLGAGNAVITSQDEHEEAMLALDVAVRDGDDLISVAKDEEGYGSFEEDENNQRVLVNSEGEQEDTEGEPAESEGGEELPEIGETPEGLTNISAELKENIDGFYEMAQGAIDKGLLTDEQINSFLDEYEEKGTLSEDVLNKLEEAGFTKAFVKSYIKGQEALANKYEQQIYDYAGGKDNYAKIMGHLQAENPALIESFVKAVNDHDLQTIQGILKSARDSASRKYGKPAERSIAKKAVAQPQSQPQETKGFASRDEMVKAMSDKRYGRDKAYTDEVVRKVALMK</sequence>
<evidence type="ECO:0000313" key="2">
    <source>
        <dbReference type="EMBL" id="ARV77579.1"/>
    </source>
</evidence>
<evidence type="ECO:0000256" key="1">
    <source>
        <dbReference type="SAM" id="MobiDB-lite"/>
    </source>
</evidence>